<gene>
    <name evidence="3" type="ORF">I4I82_26800</name>
</gene>
<dbReference type="PANTHER" id="PTHR34310">
    <property type="entry name" value="DUF427 DOMAIN PROTEIN (AFU_ORTHOLOGUE AFUA_3G02220)"/>
    <property type="match status" value="1"/>
</dbReference>
<feature type="domain" description="DUF427" evidence="2">
    <location>
        <begin position="162"/>
        <end position="249"/>
    </location>
</feature>
<dbReference type="EMBL" id="JADQDF010000001">
    <property type="protein sequence ID" value="MBW0131265.1"/>
    <property type="molecule type" value="Genomic_DNA"/>
</dbReference>
<name>A0ABS6UGA9_9PSEU</name>
<dbReference type="RefSeq" id="WP_218590256.1">
    <property type="nucleotide sequence ID" value="NZ_JADQDE010000049.1"/>
</dbReference>
<keyword evidence="4" id="KW-1185">Reference proteome</keyword>
<sequence length="276" mass="30437">MSITMAGGPLATDAPEAVNYRMEGPEHRLFLGPFPRRVRGVLNGRTVLDTQDGALLHETGRLPQLYVPQIDVAGHLLEAGETVEHCPFKGEARFSTLVVDGARARDAVWSFPQPAPGAGWLRGYHGVAFDALDAWYDEAEQVRGHLRDPYHRVDTRPTDRRVRVSVGRTVLAETAHAVLLSETGLPNRLYVPPGDVHADALTPSTTTSHCPYKGDADYAGASGTEDVAWRYREPFPDAVAVAGHWCFDETRVRVESDTRSSPAERGHSRSVRPRWL</sequence>
<evidence type="ECO:0000313" key="3">
    <source>
        <dbReference type="EMBL" id="MBW0131265.1"/>
    </source>
</evidence>
<feature type="compositionally biased region" description="Basic and acidic residues" evidence="1">
    <location>
        <begin position="256"/>
        <end position="267"/>
    </location>
</feature>
<dbReference type="InterPro" id="IPR007361">
    <property type="entry name" value="DUF427"/>
</dbReference>
<evidence type="ECO:0000256" key="1">
    <source>
        <dbReference type="SAM" id="MobiDB-lite"/>
    </source>
</evidence>
<evidence type="ECO:0000259" key="2">
    <source>
        <dbReference type="Pfam" id="PF04248"/>
    </source>
</evidence>
<evidence type="ECO:0000313" key="4">
    <source>
        <dbReference type="Proteomes" id="UP000694300"/>
    </source>
</evidence>
<reference evidence="3 4" key="1">
    <citation type="submission" date="2020-11" db="EMBL/GenBank/DDBJ databases">
        <title>Pseudonocardia abyssalis sp. nov. and Pseudonocardia oceani sp. nov., description and phylogenomic analysis of two novel actinomycetes isolated from the deep Southern Ocean.</title>
        <authorList>
            <person name="Parra J."/>
        </authorList>
    </citation>
    <scope>NUCLEOTIDE SEQUENCE [LARGE SCALE GENOMIC DNA]</scope>
    <source>
        <strain evidence="4">KRD185</strain>
    </source>
</reference>
<dbReference type="Pfam" id="PF04248">
    <property type="entry name" value="NTP_transf_9"/>
    <property type="match status" value="2"/>
</dbReference>
<accession>A0ABS6UGA9</accession>
<feature type="domain" description="DUF427" evidence="2">
    <location>
        <begin position="39"/>
        <end position="125"/>
    </location>
</feature>
<dbReference type="PANTHER" id="PTHR34310:SF8">
    <property type="entry name" value="CONSERVED PROTEIN"/>
    <property type="match status" value="1"/>
</dbReference>
<dbReference type="Proteomes" id="UP000694300">
    <property type="component" value="Unassembled WGS sequence"/>
</dbReference>
<comment type="caution">
    <text evidence="3">The sequence shown here is derived from an EMBL/GenBank/DDBJ whole genome shotgun (WGS) entry which is preliminary data.</text>
</comment>
<organism evidence="3 4">
    <name type="scientific">Pseudonocardia oceani</name>
    <dbReference type="NCBI Taxonomy" id="2792013"/>
    <lineage>
        <taxon>Bacteria</taxon>
        <taxon>Bacillati</taxon>
        <taxon>Actinomycetota</taxon>
        <taxon>Actinomycetes</taxon>
        <taxon>Pseudonocardiales</taxon>
        <taxon>Pseudonocardiaceae</taxon>
        <taxon>Pseudonocardia</taxon>
    </lineage>
</organism>
<feature type="region of interest" description="Disordered" evidence="1">
    <location>
        <begin position="256"/>
        <end position="276"/>
    </location>
</feature>
<proteinExistence type="predicted"/>
<protein>
    <submittedName>
        <fullName evidence="3">DUF427 domain-containing protein</fullName>
    </submittedName>
</protein>